<dbReference type="InterPro" id="IPR013784">
    <property type="entry name" value="Carb-bd-like_fold"/>
</dbReference>
<comment type="caution">
    <text evidence="1">The sequence shown here is derived from an EMBL/GenBank/DDBJ whole genome shotgun (WGS) entry which is preliminary data.</text>
</comment>
<dbReference type="InterPro" id="IPR013783">
    <property type="entry name" value="Ig-like_fold"/>
</dbReference>
<name>A0A7K3WSG1_9FLAO</name>
<gene>
    <name evidence="1" type="ORF">G3O08_08735</name>
</gene>
<proteinExistence type="predicted"/>
<dbReference type="Gene3D" id="2.60.40.4130">
    <property type="match status" value="1"/>
</dbReference>
<dbReference type="SUPFAM" id="SSF63446">
    <property type="entry name" value="Type I dockerin domain"/>
    <property type="match status" value="1"/>
</dbReference>
<dbReference type="GO" id="GO:0030246">
    <property type="term" value="F:carbohydrate binding"/>
    <property type="evidence" value="ECO:0007669"/>
    <property type="project" value="InterPro"/>
</dbReference>
<dbReference type="EMBL" id="JAAGVY010000012">
    <property type="protein sequence ID" value="NEN23585.1"/>
    <property type="molecule type" value="Genomic_DNA"/>
</dbReference>
<sequence>MFKIKLTLFVAIFSALSVFPQSVIWKDISEPQNSRSSIHLKKYRAVSVDFEALKAELLQAPDERDVALKSSEFTISLPNPDGDFLTFTLVESSVMSSELQERYPNIRTFSGQGTGSYKSASIKVDFTLKGFHAQVLISGKSYYIDPWSDADLNTYLVYTRESFYDSNTESIFSCEVFGESLLKKPVPSGIREDERIRKERTILDKSAGQASGRATNGTQLRTYRLALACTGEYAQFHGGTIPLVMSAFTTSMNRVNGVFERDVSLRMVMVANTDDLIYLNGNTDPYTNGNGSAMLSQNQSTCNSVIGSANYDIGHVFSTGGGGVAYLNAPCGSNKAGGVTGRGVPVGDPFDIDYVAHEMGHQFGANHTQNNPCNRSFGAAFEPGSASTIMGYAGICAPDIQSNSDAHFHNHSYNEMVNFTVNGNGNSCPVTSSTGNTPPSVTVPAGGFFIPKQTPFELTGTATDPDGDVLTYCWEEYDLGPATAGGDNNLTNPSGNAPIFRSWPPMASATRVFPRISDLVNNTTVIGELLPTYSRDLTFRCTVRDNAANGGGVTDAQVAFEVTNSAGPFLVNSPNTNVSWVGNTSNTVTWSVANTNLAPVNCSNVDIFLSIDGGYTYPFTLATNTANDGSASVLVPNVSTGDARIKVKASNNIFFDISNQDFTISLGASNDYDVALQAILEPSGAICTNEISPVITFINLGTTTITSAEILYDLNGGSAAVYNWSGSLTTFQEATVNLPTTVATDGVNTLNITIQNPNSQPDQVSSNNSGLQMFNVNELEGLLLPVVNNFEAGFPGVGWSVVNPDSDITWEIEAVSNDVNCNSSNAASINFYSYNESGEIDDLVSPLLDLTGNQPELTFDYSYARYSSTLFDRLEVQVKESCETEWQTVWEKENLQLATAGTQTSPFSPGCGDWSSESIDLSAFSGSVIEVRFRGTTGYGNDLYLDNINIFSNAVLDCAGVSNGTASTDECEVCSGGTTGLTPNASCTDCNGVVNGTAFLDNCETCVGGNTGLAACVADCNGDFGGTATQDDCGVCDSNTANDNTTCLDCAGVVNGTASIDECEVCSGGTTGLTPNASCTDCNGVVNGTAFLDNCETCVGGNTGLAACVADCNGDFGGTATQDDCGVCDSNTANDNTTCLDCAGVVNGTASIDECEVCSGGTTGLAPNASCTDCNGVVNGTAFLDNCETCVGGNTGLAACVADCNGDFGGTATQDDCGVCDSNPANDNTTCLDCAGVVNGTASIDDCGVCSGGTTGLTPNASCADCEGIINGDALPGTICYNGTTAGTYSSDCNCEPFTAGAVIGNVNWNINCGSRNVTITLVNLEFAELNNVIITTIDENGHFTLEEVPAGAYNILVKVEGYLAKLSAGIVVAEGQNSFNTGAIIAGDVNGSNSINISDISTISASFGSLSTDDDYNYLADFNCDGIINVVDISVLNLSFGMVGDSVNP</sequence>
<dbReference type="InterPro" id="IPR013320">
    <property type="entry name" value="ConA-like_dom_sf"/>
</dbReference>
<dbReference type="RefSeq" id="WP_163284960.1">
    <property type="nucleotide sequence ID" value="NZ_JAAGVY010000012.1"/>
</dbReference>
<dbReference type="InterPro" id="IPR024079">
    <property type="entry name" value="MetalloPept_cat_dom_sf"/>
</dbReference>
<dbReference type="InterPro" id="IPR036439">
    <property type="entry name" value="Dockerin_dom_sf"/>
</dbReference>
<dbReference type="Gene3D" id="3.40.390.10">
    <property type="entry name" value="Collagenase (Catalytic Domain)"/>
    <property type="match status" value="1"/>
</dbReference>
<dbReference type="SUPFAM" id="SSF49452">
    <property type="entry name" value="Starch-binding domain-like"/>
    <property type="match status" value="1"/>
</dbReference>
<evidence type="ECO:0000313" key="2">
    <source>
        <dbReference type="Proteomes" id="UP000486602"/>
    </source>
</evidence>
<dbReference type="Pfam" id="PF13583">
    <property type="entry name" value="Reprolysin_4"/>
    <property type="match status" value="1"/>
</dbReference>
<keyword evidence="2" id="KW-1185">Reference proteome</keyword>
<reference evidence="1 2" key="1">
    <citation type="submission" date="2020-02" db="EMBL/GenBank/DDBJ databases">
        <title>Out from the shadows clarifying the taxonomy of the family Cryomorphaceae and related taxa by utilizing the GTDB taxonomic framework.</title>
        <authorList>
            <person name="Bowman J.P."/>
        </authorList>
    </citation>
    <scope>NUCLEOTIDE SEQUENCE [LARGE SCALE GENOMIC DNA]</scope>
    <source>
        <strain evidence="1 2">QSSC 1-22</strain>
    </source>
</reference>
<dbReference type="Proteomes" id="UP000486602">
    <property type="component" value="Unassembled WGS sequence"/>
</dbReference>
<organism evidence="1 2">
    <name type="scientific">Cryomorpha ignava</name>
    <dbReference type="NCBI Taxonomy" id="101383"/>
    <lineage>
        <taxon>Bacteria</taxon>
        <taxon>Pseudomonadati</taxon>
        <taxon>Bacteroidota</taxon>
        <taxon>Flavobacteriia</taxon>
        <taxon>Flavobacteriales</taxon>
        <taxon>Cryomorphaceae</taxon>
        <taxon>Cryomorpha</taxon>
    </lineage>
</organism>
<dbReference type="GO" id="GO:0008237">
    <property type="term" value="F:metallopeptidase activity"/>
    <property type="evidence" value="ECO:0007669"/>
    <property type="project" value="InterPro"/>
</dbReference>
<evidence type="ECO:0008006" key="3">
    <source>
        <dbReference type="Google" id="ProtNLM"/>
    </source>
</evidence>
<evidence type="ECO:0000313" key="1">
    <source>
        <dbReference type="EMBL" id="NEN23585.1"/>
    </source>
</evidence>
<protein>
    <recommendedName>
        <fullName evidence="3">Dockerin domain-containing protein</fullName>
    </recommendedName>
</protein>
<dbReference type="GO" id="GO:0000272">
    <property type="term" value="P:polysaccharide catabolic process"/>
    <property type="evidence" value="ECO:0007669"/>
    <property type="project" value="InterPro"/>
</dbReference>
<dbReference type="Gene3D" id="2.60.120.200">
    <property type="match status" value="1"/>
</dbReference>
<dbReference type="SUPFAM" id="SSF55486">
    <property type="entry name" value="Metalloproteases ('zincins'), catalytic domain"/>
    <property type="match status" value="1"/>
</dbReference>
<dbReference type="GO" id="GO:0004553">
    <property type="term" value="F:hydrolase activity, hydrolyzing O-glycosyl compounds"/>
    <property type="evidence" value="ECO:0007669"/>
    <property type="project" value="UniProtKB-ARBA"/>
</dbReference>
<dbReference type="Gene3D" id="2.60.40.10">
    <property type="entry name" value="Immunoglobulins"/>
    <property type="match status" value="1"/>
</dbReference>
<dbReference type="SUPFAM" id="SSF49899">
    <property type="entry name" value="Concanavalin A-like lectins/glucanases"/>
    <property type="match status" value="1"/>
</dbReference>
<accession>A0A7K3WSG1</accession>